<dbReference type="RefSeq" id="WP_144749534.1">
    <property type="nucleotide sequence ID" value="NZ_VMNW02000063.1"/>
</dbReference>
<keyword evidence="3" id="KW-1185">Reference proteome</keyword>
<protein>
    <submittedName>
        <fullName evidence="2">Helix-turn-helix domain-containing protein</fullName>
    </submittedName>
</protein>
<feature type="domain" description="DUF5753" evidence="1">
    <location>
        <begin position="110"/>
        <end position="292"/>
    </location>
</feature>
<dbReference type="AlphaFoldDB" id="A0A5N0UVP4"/>
<dbReference type="InterPro" id="IPR001387">
    <property type="entry name" value="Cro/C1-type_HTH"/>
</dbReference>
<gene>
    <name evidence="2" type="ORF">FPZ12_031500</name>
</gene>
<dbReference type="EMBL" id="VMNW02000063">
    <property type="protein sequence ID" value="KAA9154703.1"/>
    <property type="molecule type" value="Genomic_DNA"/>
</dbReference>
<evidence type="ECO:0000313" key="3">
    <source>
        <dbReference type="Proteomes" id="UP000319769"/>
    </source>
</evidence>
<evidence type="ECO:0000259" key="1">
    <source>
        <dbReference type="Pfam" id="PF19054"/>
    </source>
</evidence>
<dbReference type="CDD" id="cd00093">
    <property type="entry name" value="HTH_XRE"/>
    <property type="match status" value="1"/>
</dbReference>
<name>A0A5N0UVP4_9PSEU</name>
<dbReference type="OrthoDB" id="4285266at2"/>
<organism evidence="2 3">
    <name type="scientific">Amycolatopsis acidicola</name>
    <dbReference type="NCBI Taxonomy" id="2596893"/>
    <lineage>
        <taxon>Bacteria</taxon>
        <taxon>Bacillati</taxon>
        <taxon>Actinomycetota</taxon>
        <taxon>Actinomycetes</taxon>
        <taxon>Pseudonocardiales</taxon>
        <taxon>Pseudonocardiaceae</taxon>
        <taxon>Amycolatopsis</taxon>
    </lineage>
</organism>
<sequence length="310" mass="35116">MKLPPVAGTPTGRRFQLAALLKHLREERVMTQETVGRLLWPGARAVQNKLTRLENGDSAINQRDLSRLLEIYQVLDPITVALAMRLCDGTSQRGRWRGYRASYEKELWPYIDLEEDAEQIRMVGTEQLPGLLQCESYVRAEFGMTAPAGTVDAAAEAVRARQAKLLRPGRPAEIYAVLSESCLRRVRGNDEVMHEQLEYLLELSYRPNLTLQVAPFRSPSGTSAAGLLERFILLRLSAPGVISDFQQHLDFVFTRVGGRLTSGEDVHAYEDLWRGATSAGLDPERTRRFLREVSRGYRYLSKEPHYADRT</sequence>
<comment type="caution">
    <text evidence="2">The sequence shown here is derived from an EMBL/GenBank/DDBJ whole genome shotgun (WGS) entry which is preliminary data.</text>
</comment>
<proteinExistence type="predicted"/>
<reference evidence="2" key="1">
    <citation type="submission" date="2019-09" db="EMBL/GenBank/DDBJ databases">
        <authorList>
            <person name="Teo W.F.A."/>
            <person name="Duangmal K."/>
        </authorList>
    </citation>
    <scope>NUCLEOTIDE SEQUENCE [LARGE SCALE GENOMIC DNA]</scope>
    <source>
        <strain evidence="2">K81G1</strain>
    </source>
</reference>
<dbReference type="Proteomes" id="UP000319769">
    <property type="component" value="Unassembled WGS sequence"/>
</dbReference>
<dbReference type="Pfam" id="PF19054">
    <property type="entry name" value="DUF5753"/>
    <property type="match status" value="1"/>
</dbReference>
<accession>A0A5N0UVP4</accession>
<evidence type="ECO:0000313" key="2">
    <source>
        <dbReference type="EMBL" id="KAA9154703.1"/>
    </source>
</evidence>
<dbReference type="InterPro" id="IPR043917">
    <property type="entry name" value="DUF5753"/>
</dbReference>
<dbReference type="Pfam" id="PF13560">
    <property type="entry name" value="HTH_31"/>
    <property type="match status" value="1"/>
</dbReference>